<dbReference type="AlphaFoldDB" id="A0A402BIX1"/>
<gene>
    <name evidence="1" type="ORF">KDA_67010</name>
</gene>
<dbReference type="EMBL" id="BIFT01000002">
    <property type="protein sequence ID" value="GCE31217.1"/>
    <property type="molecule type" value="Genomic_DNA"/>
</dbReference>
<keyword evidence="2" id="KW-1185">Reference proteome</keyword>
<organism evidence="1 2">
    <name type="scientific">Dictyobacter alpinus</name>
    <dbReference type="NCBI Taxonomy" id="2014873"/>
    <lineage>
        <taxon>Bacteria</taxon>
        <taxon>Bacillati</taxon>
        <taxon>Chloroflexota</taxon>
        <taxon>Ktedonobacteria</taxon>
        <taxon>Ktedonobacterales</taxon>
        <taxon>Dictyobacteraceae</taxon>
        <taxon>Dictyobacter</taxon>
    </lineage>
</organism>
<name>A0A402BIX1_9CHLR</name>
<proteinExistence type="predicted"/>
<comment type="caution">
    <text evidence="1">The sequence shown here is derived from an EMBL/GenBank/DDBJ whole genome shotgun (WGS) entry which is preliminary data.</text>
</comment>
<evidence type="ECO:0000313" key="1">
    <source>
        <dbReference type="EMBL" id="GCE31217.1"/>
    </source>
</evidence>
<accession>A0A402BIX1</accession>
<dbReference type="Proteomes" id="UP000287171">
    <property type="component" value="Unassembled WGS sequence"/>
</dbReference>
<evidence type="ECO:0000313" key="2">
    <source>
        <dbReference type="Proteomes" id="UP000287171"/>
    </source>
</evidence>
<protein>
    <submittedName>
        <fullName evidence="1">Uncharacterized protein</fullName>
    </submittedName>
</protein>
<sequence>MCNISLQKVHADCPGYLLRGLFIDPKVVEFWKLLCFRSWEYRCQPLHGHIYPCAIAFPSIHEEDIGRYFLIVFITTVKPSYFLMLAQIFREEIEHLLSFVDIEEEQK</sequence>
<reference evidence="2" key="1">
    <citation type="submission" date="2018-12" db="EMBL/GenBank/DDBJ databases">
        <title>Tengunoibacter tsumagoiensis gen. nov., sp. nov., Dictyobacter kobayashii sp. nov., D. alpinus sp. nov., and D. joshuensis sp. nov. and description of Dictyobacteraceae fam. nov. within the order Ktedonobacterales isolated from Tengu-no-mugimeshi.</title>
        <authorList>
            <person name="Wang C.M."/>
            <person name="Zheng Y."/>
            <person name="Sakai Y."/>
            <person name="Toyoda A."/>
            <person name="Minakuchi Y."/>
            <person name="Abe K."/>
            <person name="Yokota A."/>
            <person name="Yabe S."/>
        </authorList>
    </citation>
    <scope>NUCLEOTIDE SEQUENCE [LARGE SCALE GENOMIC DNA]</scope>
    <source>
        <strain evidence="2">Uno16</strain>
    </source>
</reference>